<proteinExistence type="predicted"/>
<protein>
    <submittedName>
        <fullName evidence="2">Uncharacterized protein</fullName>
    </submittedName>
</protein>
<evidence type="ECO:0000313" key="2">
    <source>
        <dbReference type="EMBL" id="APC41339.1"/>
    </source>
</evidence>
<dbReference type="Proteomes" id="UP000182569">
    <property type="component" value="Chromosome"/>
</dbReference>
<feature type="transmembrane region" description="Helical" evidence="1">
    <location>
        <begin position="47"/>
        <end position="64"/>
    </location>
</feature>
<organism evidence="2 3">
    <name type="scientific">Clostridium estertheticum subsp. estertheticum</name>
    <dbReference type="NCBI Taxonomy" id="1552"/>
    <lineage>
        <taxon>Bacteria</taxon>
        <taxon>Bacillati</taxon>
        <taxon>Bacillota</taxon>
        <taxon>Clostridia</taxon>
        <taxon>Eubacteriales</taxon>
        <taxon>Clostridiaceae</taxon>
        <taxon>Clostridium</taxon>
    </lineage>
</organism>
<evidence type="ECO:0000256" key="1">
    <source>
        <dbReference type="SAM" id="Phobius"/>
    </source>
</evidence>
<gene>
    <name evidence="2" type="ORF">A7L45_15255</name>
</gene>
<dbReference type="AlphaFoldDB" id="A0A1J0GJ46"/>
<sequence length="127" mass="14936">MGNYNTQYQSYYNNLARRQRGTNKFHSENYKHSSVSELYIKRLTRELIGVLTLFIIVLLLKVVITPKTQFAYNYSKEAINKQYNYSVLLEKARDIRFNDVKTITIKFLDKVKSTIPKENGINGNIDF</sequence>
<accession>A0A1J0GJ46</accession>
<dbReference type="RefSeq" id="WP_071613635.1">
    <property type="nucleotide sequence ID" value="NZ_CP015756.1"/>
</dbReference>
<keyword evidence="1" id="KW-0472">Membrane</keyword>
<name>A0A1J0GJ46_9CLOT</name>
<keyword evidence="3" id="KW-1185">Reference proteome</keyword>
<evidence type="ECO:0000313" key="3">
    <source>
        <dbReference type="Proteomes" id="UP000182569"/>
    </source>
</evidence>
<dbReference type="KEGG" id="ceu:A7L45_15255"/>
<keyword evidence="1" id="KW-1133">Transmembrane helix</keyword>
<dbReference type="OrthoDB" id="2083169at2"/>
<reference evidence="3" key="1">
    <citation type="journal article" date="2016" name="Front. Microbiol.">
        <title>Complete Genome Sequence of Clostridium estertheticum DSM 8809, a Microbe Identified in Spoiled Vacuum Packed Beef.</title>
        <authorList>
            <person name="Yu Z."/>
            <person name="Gunn L."/>
            <person name="Brennan E."/>
            <person name="Reid R."/>
            <person name="Wall P.G."/>
            <person name="Gaora O.P."/>
            <person name="Hurley D."/>
            <person name="Bolton D."/>
            <person name="Fanning S."/>
        </authorList>
    </citation>
    <scope>NUCLEOTIDE SEQUENCE [LARGE SCALE GENOMIC DNA]</scope>
    <source>
        <strain evidence="3">DSM 8809</strain>
    </source>
</reference>
<dbReference type="EMBL" id="CP015756">
    <property type="protein sequence ID" value="APC41339.1"/>
    <property type="molecule type" value="Genomic_DNA"/>
</dbReference>
<keyword evidence="1" id="KW-0812">Transmembrane</keyword>
<dbReference type="STRING" id="1552.A7L45_15255"/>